<dbReference type="Pfam" id="PF12813">
    <property type="entry name" value="XPG_I_2"/>
    <property type="match status" value="1"/>
</dbReference>
<dbReference type="PANTHER" id="PTHR15665">
    <property type="entry name" value="ASTEROID PROTEIN"/>
    <property type="match status" value="1"/>
</dbReference>
<dbReference type="InterPro" id="IPR029060">
    <property type="entry name" value="PIN-like_dom_sf"/>
</dbReference>
<dbReference type="AlphaFoldDB" id="A0A1W5CYE8"/>
<dbReference type="Proteomes" id="UP000192927">
    <property type="component" value="Unassembled WGS sequence"/>
</dbReference>
<evidence type="ECO:0000313" key="4">
    <source>
        <dbReference type="EMBL" id="SLM35856.1"/>
    </source>
</evidence>
<dbReference type="EMBL" id="FWEW01000830">
    <property type="protein sequence ID" value="SLM35856.1"/>
    <property type="molecule type" value="Genomic_DNA"/>
</dbReference>
<accession>A0A1W5CYE8</accession>
<name>A0A1W5CYE8_9LECA</name>
<dbReference type="PANTHER" id="PTHR15665:SF1">
    <property type="entry name" value="PROTEIN ASTEROID HOMOLOG 1"/>
    <property type="match status" value="1"/>
</dbReference>
<proteinExistence type="inferred from homology"/>
<feature type="domain" description="Asteroid" evidence="3">
    <location>
        <begin position="162"/>
        <end position="409"/>
    </location>
</feature>
<feature type="region of interest" description="Disordered" evidence="2">
    <location>
        <begin position="569"/>
        <end position="589"/>
    </location>
</feature>
<evidence type="ECO:0000256" key="2">
    <source>
        <dbReference type="SAM" id="MobiDB-lite"/>
    </source>
</evidence>
<reference evidence="5" key="1">
    <citation type="submission" date="2017-03" db="EMBL/GenBank/DDBJ databases">
        <authorList>
            <person name="Sharma R."/>
            <person name="Thines M."/>
        </authorList>
    </citation>
    <scope>NUCLEOTIDE SEQUENCE [LARGE SCALE GENOMIC DNA]</scope>
</reference>
<organism evidence="4 5">
    <name type="scientific">Lasallia pustulata</name>
    <dbReference type="NCBI Taxonomy" id="136370"/>
    <lineage>
        <taxon>Eukaryota</taxon>
        <taxon>Fungi</taxon>
        <taxon>Dikarya</taxon>
        <taxon>Ascomycota</taxon>
        <taxon>Pezizomycotina</taxon>
        <taxon>Lecanoromycetes</taxon>
        <taxon>OSLEUM clade</taxon>
        <taxon>Umbilicariomycetidae</taxon>
        <taxon>Umbilicariales</taxon>
        <taxon>Umbilicariaceae</taxon>
        <taxon>Lasallia</taxon>
    </lineage>
</organism>
<dbReference type="Gene3D" id="3.40.50.1010">
    <property type="entry name" value="5'-nuclease"/>
    <property type="match status" value="1"/>
</dbReference>
<evidence type="ECO:0000259" key="3">
    <source>
        <dbReference type="Pfam" id="PF12813"/>
    </source>
</evidence>
<evidence type="ECO:0000313" key="5">
    <source>
        <dbReference type="Proteomes" id="UP000192927"/>
    </source>
</evidence>
<sequence length="631" mass="69227">MGIQGLTVKLQPYATPATLGSYNSYNANDSQDTSRVIIDGPSLAYYVYYRLLASKPASLNAFDSAPSYKELGQGALVFLDTLSEHNVTIDSIFFDGFLPPQKQAVRTSRLEGSLKQLLIFQSTHPNGLRVLPEPSKPLVIEAAHVLDSSRPVPTPFKGLPAAPFLVPAVIEALASSYSYASTVQIVPAEADPYCAAAARQVGGVILTNDSDMLVHDIGPNGAVAFFNQLEFRESAAEYTSIHVLVCRPVEIAKRLGLDDLQRLAFEVKKDPAAMFHVALGKAKMYKPTGIRDAHYDEFLEEYSAMAPGNGRSQILMPATLPIDPSELQLDPRVSELVLQFAASAEPQVKMYLPFLIDDPTRSSAWGVSSSLRRLAYSLLSFLTTGASKVQSVVDYGRKGLRMASQEVRLLTKQQCLLYVQGLKESFSQLRSASGLTTSHHLFKAYAIYMVCQWYVNNDKPRPARDALVGLLTGTTGKTLTWVEIHLSAQLQAALYSLRMLKHLLRYVELAVGRDIPPLLKDLDMSLEDLEPIERLIPSRLEVVMQEQSKSETPGLLDVVFSLLGDESTGEHKVDAGNTEENSATEPIPAGFTEISGRMRKKGRIAPSKPIAPVSKEPSKKLNNIYRLLADS</sequence>
<evidence type="ECO:0000256" key="1">
    <source>
        <dbReference type="ARBA" id="ARBA00007398"/>
    </source>
</evidence>
<keyword evidence="5" id="KW-1185">Reference proteome</keyword>
<dbReference type="SUPFAM" id="SSF88723">
    <property type="entry name" value="PIN domain-like"/>
    <property type="match status" value="1"/>
</dbReference>
<dbReference type="InterPro" id="IPR039436">
    <property type="entry name" value="Asteroid_dom"/>
</dbReference>
<comment type="similarity">
    <text evidence="1">Belongs to the asteroid family.</text>
</comment>
<dbReference type="CDD" id="cd18675">
    <property type="entry name" value="PIN_SpAst1-like"/>
    <property type="match status" value="1"/>
</dbReference>
<dbReference type="InterPro" id="IPR026832">
    <property type="entry name" value="Asteroid"/>
</dbReference>
<protein>
    <submittedName>
        <fullName evidence="4">PIN domain-like</fullName>
    </submittedName>
</protein>